<dbReference type="Proteomes" id="UP001494588">
    <property type="component" value="Unassembled WGS sequence"/>
</dbReference>
<keyword evidence="2" id="KW-0067">ATP-binding</keyword>
<dbReference type="PRINTS" id="PR01590">
    <property type="entry name" value="HTHFIS"/>
</dbReference>
<sequence>QHGTKKHFPTAIKDTLLSYRWPGNVRELKNYVQRAYIMSRPDTHETAIVPVQISPDPFAVRSTVTIPFGTALEDVDRQLKLATLEHCGGNRTRAAEVLGISLKTIYNRLSEYKANEKGKDEDAEMTKKGAV</sequence>
<proteinExistence type="predicted"/>
<evidence type="ECO:0000256" key="1">
    <source>
        <dbReference type="ARBA" id="ARBA00022741"/>
    </source>
</evidence>
<dbReference type="InterPro" id="IPR009057">
    <property type="entry name" value="Homeodomain-like_sf"/>
</dbReference>
<organism evidence="6 7">
    <name type="scientific">Paraburkholderia sabiae</name>
    <dbReference type="NCBI Taxonomy" id="273251"/>
    <lineage>
        <taxon>Bacteria</taxon>
        <taxon>Pseudomonadati</taxon>
        <taxon>Pseudomonadota</taxon>
        <taxon>Betaproteobacteria</taxon>
        <taxon>Burkholderiales</taxon>
        <taxon>Burkholderiaceae</taxon>
        <taxon>Paraburkholderia</taxon>
    </lineage>
</organism>
<evidence type="ECO:0000313" key="7">
    <source>
        <dbReference type="Proteomes" id="UP001494588"/>
    </source>
</evidence>
<keyword evidence="1" id="KW-0547">Nucleotide-binding</keyword>
<name>A0ABU9QR16_9BURK</name>
<dbReference type="SUPFAM" id="SSF46689">
    <property type="entry name" value="Homeodomain-like"/>
    <property type="match status" value="1"/>
</dbReference>
<dbReference type="Gene3D" id="1.10.8.60">
    <property type="match status" value="1"/>
</dbReference>
<keyword evidence="7" id="KW-1185">Reference proteome</keyword>
<dbReference type="PANTHER" id="PTHR32071">
    <property type="entry name" value="TRANSCRIPTIONAL REGULATORY PROTEIN"/>
    <property type="match status" value="1"/>
</dbReference>
<evidence type="ECO:0000256" key="2">
    <source>
        <dbReference type="ARBA" id="ARBA00022840"/>
    </source>
</evidence>
<evidence type="ECO:0000313" key="6">
    <source>
        <dbReference type="EMBL" id="MEM5291849.1"/>
    </source>
</evidence>
<dbReference type="PROSITE" id="PS50045">
    <property type="entry name" value="SIGMA54_INTERACT_4"/>
    <property type="match status" value="1"/>
</dbReference>
<dbReference type="InterPro" id="IPR002197">
    <property type="entry name" value="HTH_Fis"/>
</dbReference>
<dbReference type="Pfam" id="PF25601">
    <property type="entry name" value="AAA_lid_14"/>
    <property type="match status" value="1"/>
</dbReference>
<dbReference type="EMBL" id="JAZHGC010000061">
    <property type="protein sequence ID" value="MEM5291849.1"/>
    <property type="molecule type" value="Genomic_DNA"/>
</dbReference>
<comment type="caution">
    <text evidence="6">The sequence shown here is derived from an EMBL/GenBank/DDBJ whole genome shotgun (WGS) entry which is preliminary data.</text>
</comment>
<feature type="domain" description="Sigma-54 factor interaction" evidence="5">
    <location>
        <begin position="1"/>
        <end position="37"/>
    </location>
</feature>
<keyword evidence="3" id="KW-0805">Transcription regulation</keyword>
<reference evidence="6 7" key="1">
    <citation type="submission" date="2024-01" db="EMBL/GenBank/DDBJ databases">
        <title>The diversity of rhizobia nodulating Mimosa spp. in eleven states of Brazil covering several biomes is determined by host plant, location, and edaphic factors.</title>
        <authorList>
            <person name="Rouws L."/>
            <person name="Barauna A."/>
            <person name="Beukes C."/>
            <person name="De Faria S.M."/>
            <person name="Gross E."/>
            <person name="Dos Reis Junior F.B."/>
            <person name="Simon M."/>
            <person name="Maluk M."/>
            <person name="Odee D.W."/>
            <person name="Kenicer G."/>
            <person name="Young J.P.W."/>
            <person name="Reis V.M."/>
            <person name="Zilli J."/>
            <person name="James E.K."/>
        </authorList>
    </citation>
    <scope>NUCLEOTIDE SEQUENCE [LARGE SCALE GENOMIC DNA]</scope>
    <source>
        <strain evidence="6 7">JPY77</strain>
    </source>
</reference>
<evidence type="ECO:0000259" key="5">
    <source>
        <dbReference type="PROSITE" id="PS50045"/>
    </source>
</evidence>
<dbReference type="Pfam" id="PF02954">
    <property type="entry name" value="HTH_8"/>
    <property type="match status" value="1"/>
</dbReference>
<feature type="non-terminal residue" evidence="6">
    <location>
        <position position="1"/>
    </location>
</feature>
<gene>
    <name evidence="6" type="ORF">V4C55_39675</name>
</gene>
<protein>
    <submittedName>
        <fullName evidence="6">Helix-turn-helix domain-containing protein</fullName>
    </submittedName>
</protein>
<keyword evidence="4" id="KW-0804">Transcription</keyword>
<accession>A0ABU9QR16</accession>
<dbReference type="PROSITE" id="PS00688">
    <property type="entry name" value="SIGMA54_INTERACT_3"/>
    <property type="match status" value="1"/>
</dbReference>
<evidence type="ECO:0000256" key="4">
    <source>
        <dbReference type="ARBA" id="ARBA00023163"/>
    </source>
</evidence>
<dbReference type="InterPro" id="IPR025944">
    <property type="entry name" value="Sigma_54_int_dom_CS"/>
</dbReference>
<dbReference type="InterPro" id="IPR002078">
    <property type="entry name" value="Sigma_54_int"/>
</dbReference>
<dbReference type="Gene3D" id="1.10.10.60">
    <property type="entry name" value="Homeodomain-like"/>
    <property type="match status" value="1"/>
</dbReference>
<dbReference type="RefSeq" id="WP_342965432.1">
    <property type="nucleotide sequence ID" value="NZ_JAZHGC010000061.1"/>
</dbReference>
<evidence type="ECO:0000256" key="3">
    <source>
        <dbReference type="ARBA" id="ARBA00023015"/>
    </source>
</evidence>
<dbReference type="InterPro" id="IPR058031">
    <property type="entry name" value="AAA_lid_NorR"/>
</dbReference>